<dbReference type="RefSeq" id="WP_317138858.1">
    <property type="nucleotide sequence ID" value="NZ_CP118157.1"/>
</dbReference>
<dbReference type="PANTHER" id="PTHR43649">
    <property type="entry name" value="ARABINOSE-BINDING PROTEIN-RELATED"/>
    <property type="match status" value="1"/>
</dbReference>
<keyword evidence="1" id="KW-0732">Signal</keyword>
<dbReference type="PROSITE" id="PS51257">
    <property type="entry name" value="PROKAR_LIPOPROTEIN"/>
    <property type="match status" value="1"/>
</dbReference>
<feature type="signal peptide" evidence="1">
    <location>
        <begin position="1"/>
        <end position="27"/>
    </location>
</feature>
<dbReference type="Proteomes" id="UP001305498">
    <property type="component" value="Chromosome"/>
</dbReference>
<gene>
    <name evidence="2" type="ORF">N8K70_13460</name>
</gene>
<name>A0AA97FF64_9MICO</name>
<accession>A0AA97FF64</accession>
<organism evidence="2 3">
    <name type="scientific">Microbacterium betulae</name>
    <dbReference type="NCBI Taxonomy" id="2981139"/>
    <lineage>
        <taxon>Bacteria</taxon>
        <taxon>Bacillati</taxon>
        <taxon>Actinomycetota</taxon>
        <taxon>Actinomycetes</taxon>
        <taxon>Micrococcales</taxon>
        <taxon>Microbacteriaceae</taxon>
        <taxon>Microbacterium</taxon>
    </lineage>
</organism>
<sequence length="427" mass="46890">MRRTTRFRVLIGGVVGALALSGCSAGAGDGRETLVFWDQIRNEDQQAALDGLIAEFEEGHPDIDVQVEIYQAQELDSLAKNALRSQSVPDVVYAEVGTVRELFSAGLVEDLAEYEDAYGWQEKGTEAGLEWTTFSDGELYGIGIEAELSGVFYNRTLIEENGLTIPTTTDEMLAYCRQAREKGFVPYATGAGGSGWIYYFYLGLPIVNMLGPEAERAFVAHESGEWTDPEIRDALATIFEDAKDAGCFIPEMNTLDGTAAYDLLVSGKALASTPKFTGDIVQLLKDAPDEDWVFDPFPAVEGGEGRFYQQGMGSAFAINSKSEHKDAAAEFVDFWLSDDIPQRLVEEVGWIPPLTGVDPESLEVPDLLKQAVRQLVEDGDQTGVSIDLVSSSAFNDQLGRMGQETFDGQRTLDSYLEELQKAWEEDQ</sequence>
<proteinExistence type="predicted"/>
<evidence type="ECO:0000313" key="3">
    <source>
        <dbReference type="Proteomes" id="UP001305498"/>
    </source>
</evidence>
<dbReference type="SUPFAM" id="SSF53850">
    <property type="entry name" value="Periplasmic binding protein-like II"/>
    <property type="match status" value="1"/>
</dbReference>
<dbReference type="InterPro" id="IPR006059">
    <property type="entry name" value="SBP"/>
</dbReference>
<dbReference type="Gene3D" id="3.40.190.10">
    <property type="entry name" value="Periplasmic binding protein-like II"/>
    <property type="match status" value="2"/>
</dbReference>
<evidence type="ECO:0000256" key="1">
    <source>
        <dbReference type="SAM" id="SignalP"/>
    </source>
</evidence>
<dbReference type="Pfam" id="PF01547">
    <property type="entry name" value="SBP_bac_1"/>
    <property type="match status" value="1"/>
</dbReference>
<dbReference type="KEGG" id="mbet:N8K70_13460"/>
<evidence type="ECO:0000313" key="2">
    <source>
        <dbReference type="EMBL" id="WOF22386.1"/>
    </source>
</evidence>
<dbReference type="EMBL" id="CP118157">
    <property type="protein sequence ID" value="WOF22386.1"/>
    <property type="molecule type" value="Genomic_DNA"/>
</dbReference>
<dbReference type="AlphaFoldDB" id="A0AA97FF64"/>
<protein>
    <submittedName>
        <fullName evidence="2">ABC transporter substrate-binding protein</fullName>
    </submittedName>
</protein>
<dbReference type="PANTHER" id="PTHR43649:SF12">
    <property type="entry name" value="DIACETYLCHITOBIOSE BINDING PROTEIN DASA"/>
    <property type="match status" value="1"/>
</dbReference>
<dbReference type="InterPro" id="IPR050490">
    <property type="entry name" value="Bact_solute-bd_prot1"/>
</dbReference>
<keyword evidence="3" id="KW-1185">Reference proteome</keyword>
<reference evidence="2 3" key="1">
    <citation type="submission" date="2023-02" db="EMBL/GenBank/DDBJ databases">
        <title>Microbacterium betulae sp. nov., isolated from birch wood.</title>
        <authorList>
            <person name="Pasciak M."/>
            <person name="Pawlik K.J."/>
            <person name="Martynowski D."/>
            <person name="Laczmanski L."/>
            <person name="Ciekot J."/>
            <person name="Szponar B."/>
            <person name="Wojcik-Fatla A."/>
            <person name="Mackiewicz B."/>
            <person name="Farian E."/>
            <person name="Cholewa G."/>
            <person name="Cholewa A."/>
            <person name="Dutkiewicz J."/>
        </authorList>
    </citation>
    <scope>NUCLEOTIDE SEQUENCE [LARGE SCALE GENOMIC DNA]</scope>
    <source>
        <strain evidence="2 3">AB</strain>
    </source>
</reference>
<feature type="chain" id="PRO_5041739452" evidence="1">
    <location>
        <begin position="28"/>
        <end position="427"/>
    </location>
</feature>